<dbReference type="AlphaFoldDB" id="C4G7Z2"/>
<keyword evidence="2" id="KW-1185">Reference proteome</keyword>
<organism evidence="1 2">
    <name type="scientific">Shuttleworthella satelles DSM 14600</name>
    <dbReference type="NCBI Taxonomy" id="626523"/>
    <lineage>
        <taxon>Bacteria</taxon>
        <taxon>Bacillati</taxon>
        <taxon>Bacillota</taxon>
        <taxon>Clostridia</taxon>
        <taxon>Lachnospirales</taxon>
        <taxon>Lachnospiraceae</taxon>
        <taxon>Shuttleworthella</taxon>
    </lineage>
</organism>
<sequence>MRDPTCGHPESLILAEISIHGSREGPDEPAARLARSHSISIHGSREGPDALSAGYPFLVFISIHGSREGPDH</sequence>
<comment type="caution">
    <text evidence="1">The sequence shown here is derived from an EMBL/GenBank/DDBJ whole genome shotgun (WGS) entry which is preliminary data.</text>
</comment>
<dbReference type="Proteomes" id="UP000003494">
    <property type="component" value="Unassembled WGS sequence"/>
</dbReference>
<evidence type="ECO:0000313" key="2">
    <source>
        <dbReference type="Proteomes" id="UP000003494"/>
    </source>
</evidence>
<name>C4G7Z2_9FIRM</name>
<evidence type="ECO:0000313" key="1">
    <source>
        <dbReference type="EMBL" id="EEP28816.1"/>
    </source>
</evidence>
<protein>
    <submittedName>
        <fullName evidence="1">Uncharacterized protein</fullName>
    </submittedName>
</protein>
<proteinExistence type="predicted"/>
<dbReference type="HOGENOM" id="CLU_2720138_0_0_9"/>
<reference evidence="1" key="1">
    <citation type="submission" date="2009-04" db="EMBL/GenBank/DDBJ databases">
        <authorList>
            <person name="Weinstock G."/>
            <person name="Sodergren E."/>
            <person name="Clifton S."/>
            <person name="Fulton L."/>
            <person name="Fulton B."/>
            <person name="Courtney L."/>
            <person name="Fronick C."/>
            <person name="Harrison M."/>
            <person name="Strong C."/>
            <person name="Farmer C."/>
            <person name="Delahaunty K."/>
            <person name="Markovic C."/>
            <person name="Hall O."/>
            <person name="Minx P."/>
            <person name="Tomlinson C."/>
            <person name="Mitreva M."/>
            <person name="Nelson J."/>
            <person name="Hou S."/>
            <person name="Wollam A."/>
            <person name="Pepin K.H."/>
            <person name="Johnson M."/>
            <person name="Bhonagiri V."/>
            <person name="Nash W.E."/>
            <person name="Warren W."/>
            <person name="Chinwalla A."/>
            <person name="Mardis E.R."/>
            <person name="Wilson R.K."/>
        </authorList>
    </citation>
    <scope>NUCLEOTIDE SEQUENCE [LARGE SCALE GENOMIC DNA]</scope>
    <source>
        <strain evidence="1">DSM 14600</strain>
    </source>
</reference>
<dbReference type="EMBL" id="ACIP02000001">
    <property type="protein sequence ID" value="EEP28816.1"/>
    <property type="molecule type" value="Genomic_DNA"/>
</dbReference>
<dbReference type="STRING" id="626523.GCWU000342_00158"/>
<gene>
    <name evidence="1" type="ORF">GCWU000342_00158</name>
</gene>
<accession>C4G7Z2</accession>